<keyword evidence="3" id="KW-0808">Transferase</keyword>
<reference evidence="4" key="1">
    <citation type="journal article" date="2019" name="Plant Biotechnol. J.">
        <title>Genome sequencing of the Australian wild diploid species Gossypium australe highlights disease resistance and delayed gland morphogenesis.</title>
        <authorList>
            <person name="Cai Y."/>
            <person name="Cai X."/>
            <person name="Wang Q."/>
            <person name="Wang P."/>
            <person name="Zhang Y."/>
            <person name="Cai C."/>
            <person name="Xu Y."/>
            <person name="Wang K."/>
            <person name="Zhou Z."/>
            <person name="Wang C."/>
            <person name="Geng S."/>
            <person name="Li B."/>
            <person name="Dong Q."/>
            <person name="Hou Y."/>
            <person name="Wang H."/>
            <person name="Ai P."/>
            <person name="Liu Z."/>
            <person name="Yi F."/>
            <person name="Sun M."/>
            <person name="An G."/>
            <person name="Cheng J."/>
            <person name="Zhang Y."/>
            <person name="Shi Q."/>
            <person name="Xie Y."/>
            <person name="Shi X."/>
            <person name="Chang Y."/>
            <person name="Huang F."/>
            <person name="Chen Y."/>
            <person name="Hong S."/>
            <person name="Mi L."/>
            <person name="Sun Q."/>
            <person name="Zhang L."/>
            <person name="Zhou B."/>
            <person name="Peng R."/>
            <person name="Zhang X."/>
            <person name="Liu F."/>
        </authorList>
    </citation>
    <scope>NUCLEOTIDE SEQUENCE [LARGE SCALE GENOMIC DNA]</scope>
    <source>
        <strain evidence="4">cv. PA1801</strain>
    </source>
</reference>
<dbReference type="OrthoDB" id="6255742at2759"/>
<keyword evidence="4" id="KW-1185">Reference proteome</keyword>
<evidence type="ECO:0000313" key="4">
    <source>
        <dbReference type="Proteomes" id="UP000325315"/>
    </source>
</evidence>
<evidence type="ECO:0000259" key="2">
    <source>
        <dbReference type="PROSITE" id="PS50878"/>
    </source>
</evidence>
<name>A0A5B6X6Q5_9ROSI</name>
<evidence type="ECO:0000256" key="1">
    <source>
        <dbReference type="SAM" id="Phobius"/>
    </source>
</evidence>
<dbReference type="InterPro" id="IPR000477">
    <property type="entry name" value="RT_dom"/>
</dbReference>
<dbReference type="PANTHER" id="PTHR33116:SF86">
    <property type="entry name" value="REVERSE TRANSCRIPTASE DOMAIN-CONTAINING PROTEIN"/>
    <property type="match status" value="1"/>
</dbReference>
<dbReference type="InterPro" id="IPR043502">
    <property type="entry name" value="DNA/RNA_pol_sf"/>
</dbReference>
<keyword evidence="3" id="KW-0695">RNA-directed DNA polymerase</keyword>
<gene>
    <name evidence="3" type="ORF">EPI10_033051</name>
</gene>
<evidence type="ECO:0000313" key="3">
    <source>
        <dbReference type="EMBL" id="KAA3489433.1"/>
    </source>
</evidence>
<proteinExistence type="predicted"/>
<dbReference type="AlphaFoldDB" id="A0A5B6X6Q5"/>
<dbReference type="Pfam" id="PF00078">
    <property type="entry name" value="RVT_1"/>
    <property type="match status" value="1"/>
</dbReference>
<dbReference type="EMBL" id="SMMG02000001">
    <property type="protein sequence ID" value="KAA3489433.1"/>
    <property type="molecule type" value="Genomic_DNA"/>
</dbReference>
<dbReference type="GO" id="GO:0003964">
    <property type="term" value="F:RNA-directed DNA polymerase activity"/>
    <property type="evidence" value="ECO:0007669"/>
    <property type="project" value="UniProtKB-KW"/>
</dbReference>
<feature type="transmembrane region" description="Helical" evidence="1">
    <location>
        <begin position="124"/>
        <end position="144"/>
    </location>
</feature>
<feature type="domain" description="Reverse transcriptase" evidence="2">
    <location>
        <begin position="1"/>
        <end position="229"/>
    </location>
</feature>
<dbReference type="Proteomes" id="UP000325315">
    <property type="component" value="Unassembled WGS sequence"/>
</dbReference>
<accession>A0A5B6X6Q5</accession>
<feature type="transmembrane region" description="Helical" evidence="1">
    <location>
        <begin position="84"/>
        <end position="104"/>
    </location>
</feature>
<keyword evidence="1" id="KW-0812">Transmembrane</keyword>
<dbReference type="PANTHER" id="PTHR33116">
    <property type="entry name" value="REVERSE TRANSCRIPTASE ZINC-BINDING DOMAIN-CONTAINING PROTEIN-RELATED-RELATED"/>
    <property type="match status" value="1"/>
</dbReference>
<keyword evidence="3" id="KW-0548">Nucleotidyltransferase</keyword>
<sequence length="300" mass="34738">MAPLKAPGSDGFHALFFHKQWDTIKGAVCDWVMENLEEFCQFQPIRRNINENIILAQERKWMAIKINLEKAYDRVSWEFIDASLRVAGIPSILLMLLCHLSVMWNGVLLSKFRPVRGIRQGCPLFLYLFVLCMEWLGHLIQYAISEGKRNPIRLSRDGPDISHLFFADGLVIFSKADSKHCRILKDILDRFCTLSGQKINARKTNIFFSKCMDESSRVYNLGQYLGVLIFHQRVTSSTLQFVVEKVRGMLQSWETKKLTLTGRITLAQSVHLSIPSYFIQSMMKPRKTRDEIESLVKKFI</sequence>
<protein>
    <submittedName>
        <fullName evidence="3">LINE-1 reverse transcriptase isogeny</fullName>
    </submittedName>
</protein>
<keyword evidence="1" id="KW-0472">Membrane</keyword>
<dbReference type="SUPFAM" id="SSF56672">
    <property type="entry name" value="DNA/RNA polymerases"/>
    <property type="match status" value="1"/>
</dbReference>
<dbReference type="PROSITE" id="PS50878">
    <property type="entry name" value="RT_POL"/>
    <property type="match status" value="1"/>
</dbReference>
<comment type="caution">
    <text evidence="3">The sequence shown here is derived from an EMBL/GenBank/DDBJ whole genome shotgun (WGS) entry which is preliminary data.</text>
</comment>
<keyword evidence="1" id="KW-1133">Transmembrane helix</keyword>
<organism evidence="3 4">
    <name type="scientific">Gossypium australe</name>
    <dbReference type="NCBI Taxonomy" id="47621"/>
    <lineage>
        <taxon>Eukaryota</taxon>
        <taxon>Viridiplantae</taxon>
        <taxon>Streptophyta</taxon>
        <taxon>Embryophyta</taxon>
        <taxon>Tracheophyta</taxon>
        <taxon>Spermatophyta</taxon>
        <taxon>Magnoliopsida</taxon>
        <taxon>eudicotyledons</taxon>
        <taxon>Gunneridae</taxon>
        <taxon>Pentapetalae</taxon>
        <taxon>rosids</taxon>
        <taxon>malvids</taxon>
        <taxon>Malvales</taxon>
        <taxon>Malvaceae</taxon>
        <taxon>Malvoideae</taxon>
        <taxon>Gossypium</taxon>
    </lineage>
</organism>